<dbReference type="SUPFAM" id="SSF53850">
    <property type="entry name" value="Periplasmic binding protein-like II"/>
    <property type="match status" value="1"/>
</dbReference>
<dbReference type="PROSITE" id="PS51318">
    <property type="entry name" value="TAT"/>
    <property type="match status" value="1"/>
</dbReference>
<dbReference type="PROSITE" id="PS51257">
    <property type="entry name" value="PROKAR_LIPOPROTEIN"/>
    <property type="match status" value="1"/>
</dbReference>
<keyword evidence="1" id="KW-0732">Signal</keyword>
<dbReference type="eggNOG" id="COG1653">
    <property type="taxonomic scope" value="Bacteria"/>
</dbReference>
<dbReference type="Pfam" id="PF13416">
    <property type="entry name" value="SBP_bac_8"/>
    <property type="match status" value="1"/>
</dbReference>
<dbReference type="PANTHER" id="PTHR43649:SF11">
    <property type="entry name" value="ABC TRANSPORTER SUBSTRATE-BINDING PROTEIN YESO-RELATED"/>
    <property type="match status" value="1"/>
</dbReference>
<dbReference type="HOGENOM" id="CLU_031285_5_0_11"/>
<dbReference type="InterPro" id="IPR050490">
    <property type="entry name" value="Bact_solute-bd_prot1"/>
</dbReference>
<feature type="chain" id="PRO_5004991481" evidence="1">
    <location>
        <begin position="23"/>
        <end position="436"/>
    </location>
</feature>
<dbReference type="PATRIC" id="fig|396014.3.peg.620"/>
<keyword evidence="3" id="KW-1185">Reference proteome</keyword>
<name>Z9JWE6_9MICO</name>
<dbReference type="AlphaFoldDB" id="Z9JWE6"/>
<accession>Z9JWE6</accession>
<organism evidence="2 3">
    <name type="scientific">Brachybacterium phenoliresistens</name>
    <dbReference type="NCBI Taxonomy" id="396014"/>
    <lineage>
        <taxon>Bacteria</taxon>
        <taxon>Bacillati</taxon>
        <taxon>Actinomycetota</taxon>
        <taxon>Actinomycetes</taxon>
        <taxon>Micrococcales</taxon>
        <taxon>Dermabacteraceae</taxon>
        <taxon>Brachybacterium</taxon>
    </lineage>
</organism>
<dbReference type="PANTHER" id="PTHR43649">
    <property type="entry name" value="ARABINOSE-BINDING PROTEIN-RELATED"/>
    <property type="match status" value="1"/>
</dbReference>
<evidence type="ECO:0000313" key="2">
    <source>
        <dbReference type="EMBL" id="EWS82082.1"/>
    </source>
</evidence>
<dbReference type="InterPro" id="IPR006059">
    <property type="entry name" value="SBP"/>
</dbReference>
<feature type="signal peptide" evidence="1">
    <location>
        <begin position="1"/>
        <end position="22"/>
    </location>
</feature>
<evidence type="ECO:0000313" key="3">
    <source>
        <dbReference type="Proteomes" id="UP000023067"/>
    </source>
</evidence>
<dbReference type="Gene3D" id="3.40.190.10">
    <property type="entry name" value="Periplasmic binding protein-like II"/>
    <property type="match status" value="2"/>
</dbReference>
<reference evidence="2 3" key="1">
    <citation type="submission" date="2014-02" db="EMBL/GenBank/DDBJ databases">
        <title>Genome sequence of Brachybacterium phenoliresistens strain W13A50.</title>
        <authorList>
            <person name="Wang X."/>
        </authorList>
    </citation>
    <scope>NUCLEOTIDE SEQUENCE [LARGE SCALE GENOMIC DNA]</scope>
    <source>
        <strain evidence="2 3">W13A50</strain>
    </source>
</reference>
<dbReference type="Proteomes" id="UP000023067">
    <property type="component" value="Unassembled WGS sequence"/>
</dbReference>
<dbReference type="EMBL" id="JDYK01000003">
    <property type="protein sequence ID" value="EWS82082.1"/>
    <property type="molecule type" value="Genomic_DNA"/>
</dbReference>
<comment type="caution">
    <text evidence="2">The sequence shown here is derived from an EMBL/GenBank/DDBJ whole genome shotgun (WGS) entry which is preliminary data.</text>
</comment>
<protein>
    <submittedName>
        <fullName evidence="2">Sugar ABC transporter substrate-binding protein</fullName>
    </submittedName>
</protein>
<sequence>MMTTRRTALALLAAAGALPALAACGPNAGSGGDGGGGAVRIYWWGGDLRNSMTNEALDLFSQSHADIPVSPEYSEWTGYWDKLATQTAGGAMPDLLQMDESYIDSYGTRSTLLDLETVSDQLDLSAMDAAVLDTGRLADGTLVGAPLGIGIFAVGANTAILEKAGIPLPDDTTWTWDEFLALSQQVTDWAKGAGEDVYGFDFFGRGAAELGAWARQSGEQLFPREGESPLTAQTVTEFLEYSAKLVEVGAVPAVSEQVEDGAAGVEQGRFGNNRAAFHLQFHSQVQTFMASSGSPMTLLRLPARTSGDHQMVNKASMYWSISAKSASPENAATLMDFLLRDLECAKILRLERGVTSFPEVQDSLESVLDESEMIVLDFARDMQAEVVPPPMVTPASGVSFGDEFTRMAEEALFGTRPAAEVAEEIVASLEGMQPKA</sequence>
<evidence type="ECO:0000256" key="1">
    <source>
        <dbReference type="SAM" id="SignalP"/>
    </source>
</evidence>
<dbReference type="STRING" id="396014.BF93_10545"/>
<proteinExistence type="predicted"/>
<gene>
    <name evidence="2" type="ORF">BF93_10545</name>
</gene>
<dbReference type="InterPro" id="IPR006311">
    <property type="entry name" value="TAT_signal"/>
</dbReference>